<evidence type="ECO:0000256" key="3">
    <source>
        <dbReference type="ARBA" id="ARBA00022515"/>
    </source>
</evidence>
<dbReference type="CDD" id="cd04860">
    <property type="entry name" value="AE_Prim_S"/>
    <property type="match status" value="1"/>
</dbReference>
<dbReference type="Gene3D" id="3.90.920.10">
    <property type="entry name" value="DNA primase, PRIM domain"/>
    <property type="match status" value="1"/>
</dbReference>
<evidence type="ECO:0000256" key="5">
    <source>
        <dbReference type="ARBA" id="ARBA00022695"/>
    </source>
</evidence>
<evidence type="ECO:0000256" key="6">
    <source>
        <dbReference type="ARBA" id="ARBA00022705"/>
    </source>
</evidence>
<evidence type="ECO:0000256" key="7">
    <source>
        <dbReference type="ARBA" id="ARBA00022723"/>
    </source>
</evidence>
<evidence type="ECO:0000313" key="11">
    <source>
        <dbReference type="EMBL" id="ADY45206.1"/>
    </source>
</evidence>
<name>F1L502_ASCSU</name>
<sequence length="423" mass="48824">MPELGTKETMSYDPSMLARYLPEYYRRLFPFKPFCKWLSYGEKASSYFARREFAFILEGDVHLRYRSFNDAVEFEKELCKTSPHKLDIGAVYSHQPKDNKKFGDFRALERELVFDIDLTDYNEIRKCCSEANLCRKCWRWITIAIKVLDNILKEDFGFEHRLWVFSGRRGVHCWIADSVARKLTSMGRSAVAEYLSLISGDAKVVSVASKRGYMHPMITDAYQLIMESGEFDRMVIEQGWLSDQQGFSSLLEGCTDVSVRNELNAIVNDVLSVESTEQRWHALRIKLDEIKRKEMAETGLELCQAASKEAMNYFRGFVLQHAYPRLDVNVSTSTNHLLKSPFCVHPKTGRIAVPITPGQVAHLNPDTLPRIDRLLSELSKVERDEKQNDNRKTLDYKHTSLAPFVETFEVFVDGVLKETSDFD</sequence>
<dbReference type="PANTHER" id="PTHR10536">
    <property type="entry name" value="DNA PRIMASE SMALL SUBUNIT"/>
    <property type="match status" value="1"/>
</dbReference>
<keyword evidence="6 10" id="KW-0235">DNA replication</keyword>
<keyword evidence="7" id="KW-0479">Metal-binding</keyword>
<dbReference type="AlphaFoldDB" id="F1L502"/>
<reference evidence="11" key="1">
    <citation type="journal article" date="2011" name="Genome Res.">
        <title>Deep small RNA sequencing from the nematode Ascaris reveals conservation, functional diversification, and novel developmental profiles.</title>
        <authorList>
            <person name="Wang J."/>
            <person name="Czech B."/>
            <person name="Crunk A."/>
            <person name="Wallace A."/>
            <person name="Mitreva M."/>
            <person name="Hannon G.J."/>
            <person name="Davis R.E."/>
        </authorList>
    </citation>
    <scope>NUCLEOTIDE SEQUENCE</scope>
</reference>
<dbReference type="InterPro" id="IPR002755">
    <property type="entry name" value="DNA_primase_S"/>
</dbReference>
<keyword evidence="9" id="KW-0804">Transcription</keyword>
<dbReference type="InterPro" id="IPR014052">
    <property type="entry name" value="DNA_primase_ssu_euk/arc"/>
</dbReference>
<evidence type="ECO:0000256" key="1">
    <source>
        <dbReference type="ARBA" id="ARBA00009762"/>
    </source>
</evidence>
<protein>
    <recommendedName>
        <fullName evidence="10">DNA primase</fullName>
        <ecNumber evidence="10">2.7.7.-</ecNumber>
    </recommendedName>
</protein>
<dbReference type="GO" id="GO:0006269">
    <property type="term" value="P:DNA replication, synthesis of primer"/>
    <property type="evidence" value="ECO:0007669"/>
    <property type="project" value="UniProtKB-KW"/>
</dbReference>
<evidence type="ECO:0000256" key="2">
    <source>
        <dbReference type="ARBA" id="ARBA00022478"/>
    </source>
</evidence>
<dbReference type="GO" id="GO:0005658">
    <property type="term" value="C:alpha DNA polymerase:primase complex"/>
    <property type="evidence" value="ECO:0007669"/>
    <property type="project" value="UniProtKB-ARBA"/>
</dbReference>
<proteinExistence type="evidence at transcript level"/>
<dbReference type="GO" id="GO:0046872">
    <property type="term" value="F:metal ion binding"/>
    <property type="evidence" value="ECO:0007669"/>
    <property type="project" value="UniProtKB-KW"/>
</dbReference>
<organism evidence="11">
    <name type="scientific">Ascaris suum</name>
    <name type="common">Pig roundworm</name>
    <name type="synonym">Ascaris lumbricoides</name>
    <dbReference type="NCBI Taxonomy" id="6253"/>
    <lineage>
        <taxon>Eukaryota</taxon>
        <taxon>Metazoa</taxon>
        <taxon>Ecdysozoa</taxon>
        <taxon>Nematoda</taxon>
        <taxon>Chromadorea</taxon>
        <taxon>Rhabditida</taxon>
        <taxon>Spirurina</taxon>
        <taxon>Ascaridomorpha</taxon>
        <taxon>Ascaridoidea</taxon>
        <taxon>Ascarididae</taxon>
        <taxon>Ascaris</taxon>
    </lineage>
</organism>
<evidence type="ECO:0000256" key="10">
    <source>
        <dbReference type="RuleBase" id="RU003514"/>
    </source>
</evidence>
<comment type="similarity">
    <text evidence="1 10">Belongs to the eukaryotic-type primase small subunit family.</text>
</comment>
<dbReference type="GO" id="GO:0003899">
    <property type="term" value="F:DNA-directed RNA polymerase activity"/>
    <property type="evidence" value="ECO:0007669"/>
    <property type="project" value="InterPro"/>
</dbReference>
<accession>F1L502</accession>
<dbReference type="EMBL" id="JI171464">
    <property type="protein sequence ID" value="ADY45206.1"/>
    <property type="molecule type" value="mRNA"/>
</dbReference>
<dbReference type="FunFam" id="3.90.920.10:FF:000003">
    <property type="entry name" value="DNA primase"/>
    <property type="match status" value="1"/>
</dbReference>
<dbReference type="EC" id="2.7.7.-" evidence="10"/>
<keyword evidence="5" id="KW-0548">Nucleotidyltransferase</keyword>
<keyword evidence="4 10" id="KW-0808">Transferase</keyword>
<evidence type="ECO:0000256" key="4">
    <source>
        <dbReference type="ARBA" id="ARBA00022679"/>
    </source>
</evidence>
<keyword evidence="3 10" id="KW-0639">Primosome</keyword>
<evidence type="ECO:0000256" key="8">
    <source>
        <dbReference type="ARBA" id="ARBA00022833"/>
    </source>
</evidence>
<evidence type="ECO:0000256" key="9">
    <source>
        <dbReference type="ARBA" id="ARBA00023163"/>
    </source>
</evidence>
<dbReference type="NCBIfam" id="TIGR00335">
    <property type="entry name" value="primase_sml"/>
    <property type="match status" value="1"/>
</dbReference>
<dbReference type="Pfam" id="PF01896">
    <property type="entry name" value="DNA_primase_S"/>
    <property type="match status" value="1"/>
</dbReference>
<keyword evidence="8" id="KW-0862">Zinc</keyword>
<dbReference type="SUPFAM" id="SSF56747">
    <property type="entry name" value="Prim-pol domain"/>
    <property type="match status" value="1"/>
</dbReference>
<keyword evidence="2 10" id="KW-0240">DNA-directed RNA polymerase</keyword>